<dbReference type="CDD" id="cd00156">
    <property type="entry name" value="REC"/>
    <property type="match status" value="1"/>
</dbReference>
<protein>
    <submittedName>
        <fullName evidence="3">Chemotaxis response regulator protein-glutamate methylesterase</fullName>
        <ecNumber evidence="3">3.1.1.61</ecNumber>
    </submittedName>
</protein>
<dbReference type="InterPro" id="IPR011006">
    <property type="entry name" value="CheY-like_superfamily"/>
</dbReference>
<dbReference type="EMBL" id="CP042425">
    <property type="protein sequence ID" value="QEL15109.1"/>
    <property type="molecule type" value="Genomic_DNA"/>
</dbReference>
<feature type="region of interest" description="Disordered" evidence="1">
    <location>
        <begin position="1"/>
        <end position="33"/>
    </location>
</feature>
<feature type="compositionally biased region" description="Polar residues" evidence="1">
    <location>
        <begin position="1"/>
        <end position="10"/>
    </location>
</feature>
<dbReference type="Pfam" id="PF00072">
    <property type="entry name" value="Response_reg"/>
    <property type="match status" value="1"/>
</dbReference>
<organism evidence="3 4">
    <name type="scientific">Limnoglobus roseus</name>
    <dbReference type="NCBI Taxonomy" id="2598579"/>
    <lineage>
        <taxon>Bacteria</taxon>
        <taxon>Pseudomonadati</taxon>
        <taxon>Planctomycetota</taxon>
        <taxon>Planctomycetia</taxon>
        <taxon>Gemmatales</taxon>
        <taxon>Gemmataceae</taxon>
        <taxon>Limnoglobus</taxon>
    </lineage>
</organism>
<dbReference type="Proteomes" id="UP000324974">
    <property type="component" value="Chromosome"/>
</dbReference>
<dbReference type="KEGG" id="lrs:PX52LOC_02018"/>
<dbReference type="GO" id="GO:0008984">
    <property type="term" value="F:protein-glutamate methylesterase activity"/>
    <property type="evidence" value="ECO:0007669"/>
    <property type="project" value="UniProtKB-EC"/>
</dbReference>
<dbReference type="OrthoDB" id="212358at2"/>
<proteinExistence type="predicted"/>
<dbReference type="AlphaFoldDB" id="A0A5C1A771"/>
<dbReference type="Gene3D" id="3.40.50.2300">
    <property type="match status" value="1"/>
</dbReference>
<gene>
    <name evidence="3" type="primary">cheB</name>
    <name evidence="3" type="ORF">PX52LOC_02018</name>
</gene>
<evidence type="ECO:0000313" key="3">
    <source>
        <dbReference type="EMBL" id="QEL15109.1"/>
    </source>
</evidence>
<accession>A0A5C1A771</accession>
<keyword evidence="3" id="KW-0378">Hydrolase</keyword>
<dbReference type="EC" id="3.1.1.61" evidence="3"/>
<name>A0A5C1A771_9BACT</name>
<sequence length="148" mass="16235">MPSAARSPSESLGRIGPPLSSSLGGPATRGVPRAGHLEGTVRAHIDELECNLDALRPKLSEEYWKLRLAVRYGRECVDAVQQRRHDLILFDVNRTTMNGFETLEQIRRNTPHMSIDMLTATDDAGTHTGRGPLGQTGSLARCCRTRTG</sequence>
<evidence type="ECO:0000259" key="2">
    <source>
        <dbReference type="Pfam" id="PF00072"/>
    </source>
</evidence>
<keyword evidence="4" id="KW-1185">Reference proteome</keyword>
<reference evidence="4" key="1">
    <citation type="submission" date="2019-08" db="EMBL/GenBank/DDBJ databases">
        <title>Limnoglobus roseus gen. nov., sp. nov., a novel freshwater planctomycete with a giant genome from the family Gemmataceae.</title>
        <authorList>
            <person name="Kulichevskaya I.S."/>
            <person name="Naumoff D.G."/>
            <person name="Miroshnikov K."/>
            <person name="Ivanova A."/>
            <person name="Philippov D.A."/>
            <person name="Hakobyan A."/>
            <person name="Rijpstra I.C."/>
            <person name="Sinninghe Damste J.S."/>
            <person name="Liesack W."/>
            <person name="Dedysh S.N."/>
        </authorList>
    </citation>
    <scope>NUCLEOTIDE SEQUENCE [LARGE SCALE GENOMIC DNA]</scope>
    <source>
        <strain evidence="4">PX52</strain>
    </source>
</reference>
<evidence type="ECO:0000256" key="1">
    <source>
        <dbReference type="SAM" id="MobiDB-lite"/>
    </source>
</evidence>
<feature type="domain" description="Response regulatory" evidence="2">
    <location>
        <begin position="46"/>
        <end position="124"/>
    </location>
</feature>
<evidence type="ECO:0000313" key="4">
    <source>
        <dbReference type="Proteomes" id="UP000324974"/>
    </source>
</evidence>
<dbReference type="SUPFAM" id="SSF52172">
    <property type="entry name" value="CheY-like"/>
    <property type="match status" value="1"/>
</dbReference>
<dbReference type="InterPro" id="IPR001789">
    <property type="entry name" value="Sig_transdc_resp-reg_receiver"/>
</dbReference>
<dbReference type="GO" id="GO:0000160">
    <property type="term" value="P:phosphorelay signal transduction system"/>
    <property type="evidence" value="ECO:0007669"/>
    <property type="project" value="InterPro"/>
</dbReference>